<evidence type="ECO:0000256" key="9">
    <source>
        <dbReference type="ARBA" id="ARBA00049534"/>
    </source>
</evidence>
<dbReference type="GeneID" id="74947590"/>
<keyword evidence="13" id="KW-0808">Transferase</keyword>
<evidence type="ECO:0000256" key="8">
    <source>
        <dbReference type="ARBA" id="ARBA00047838"/>
    </source>
</evidence>
<dbReference type="Gene3D" id="3.40.50.880">
    <property type="match status" value="1"/>
</dbReference>
<evidence type="ECO:0000313" key="13">
    <source>
        <dbReference type="EMBL" id="AIC16613.1"/>
    </source>
</evidence>
<dbReference type="UniPathway" id="UPA00031">
    <property type="reaction ID" value="UER00010"/>
</dbReference>
<keyword evidence="7 10" id="KW-0456">Lyase</keyword>
<keyword evidence="13" id="KW-0328">Glycosyltransferase</keyword>
<dbReference type="GO" id="GO:0016829">
    <property type="term" value="F:lyase activity"/>
    <property type="evidence" value="ECO:0007669"/>
    <property type="project" value="UniProtKB-KW"/>
</dbReference>
<comment type="subcellular location">
    <subcellularLocation>
        <location evidence="10">Cytoplasm</location>
    </subcellularLocation>
</comment>
<dbReference type="SUPFAM" id="SSF52317">
    <property type="entry name" value="Class I glutamine amidotransferase-like"/>
    <property type="match status" value="1"/>
</dbReference>
<comment type="catalytic activity">
    <reaction evidence="9 10">
        <text>L-glutamine + H2O = L-glutamate + NH4(+)</text>
        <dbReference type="Rhea" id="RHEA:15889"/>
        <dbReference type="ChEBI" id="CHEBI:15377"/>
        <dbReference type="ChEBI" id="CHEBI:28938"/>
        <dbReference type="ChEBI" id="CHEBI:29985"/>
        <dbReference type="ChEBI" id="CHEBI:58359"/>
        <dbReference type="EC" id="3.5.1.2"/>
    </reaction>
</comment>
<keyword evidence="6 10" id="KW-0368">Histidine biosynthesis</keyword>
<evidence type="ECO:0000256" key="3">
    <source>
        <dbReference type="ARBA" id="ARBA00022605"/>
    </source>
</evidence>
<dbReference type="STRING" id="926571.NVIE_023530"/>
<dbReference type="GO" id="GO:0005737">
    <property type="term" value="C:cytoplasm"/>
    <property type="evidence" value="ECO:0007669"/>
    <property type="project" value="UniProtKB-SubCell"/>
</dbReference>
<dbReference type="NCBIfam" id="TIGR01855">
    <property type="entry name" value="IMP_synth_hisH"/>
    <property type="match status" value="1"/>
</dbReference>
<dbReference type="GO" id="GO:0004359">
    <property type="term" value="F:glutaminase activity"/>
    <property type="evidence" value="ECO:0007669"/>
    <property type="project" value="UniProtKB-EC"/>
</dbReference>
<keyword evidence="5 10" id="KW-0315">Glutamine amidotransferase</keyword>
<comment type="function">
    <text evidence="10">IGPS catalyzes the conversion of PRFAR and glutamine to IGP, AICAR and glutamate. The HisH subunit catalyzes the hydrolysis of glutamine to glutamate and ammonia as part of the synthesis of IGP and AICAR. The resulting ammonia molecule is channeled to the active site of HisF.</text>
</comment>
<protein>
    <recommendedName>
        <fullName evidence="10">Imidazole glycerol phosphate synthase subunit HisH</fullName>
        <ecNumber evidence="10">4.3.2.10</ecNumber>
    </recommendedName>
    <alternativeName>
        <fullName evidence="10">IGP synthase glutaminase subunit</fullName>
        <ecNumber evidence="10">3.5.1.2</ecNumber>
    </alternativeName>
    <alternativeName>
        <fullName evidence="10">IGP synthase subunit HisH</fullName>
    </alternativeName>
    <alternativeName>
        <fullName evidence="10">ImGP synthase subunit HisH</fullName>
        <shortName evidence="10">IGPS subunit HisH</shortName>
    </alternativeName>
</protein>
<dbReference type="EMBL" id="CP007536">
    <property type="protein sequence ID" value="AIC16613.1"/>
    <property type="molecule type" value="Genomic_DNA"/>
</dbReference>
<dbReference type="Pfam" id="PF00117">
    <property type="entry name" value="GATase"/>
    <property type="match status" value="1"/>
</dbReference>
<evidence type="ECO:0000256" key="5">
    <source>
        <dbReference type="ARBA" id="ARBA00022962"/>
    </source>
</evidence>
<dbReference type="PANTHER" id="PTHR42701:SF1">
    <property type="entry name" value="IMIDAZOLE GLYCEROL PHOSPHATE SYNTHASE SUBUNIT HISH"/>
    <property type="match status" value="1"/>
</dbReference>
<dbReference type="RefSeq" id="WP_075055340.1">
    <property type="nucleotide sequence ID" value="NZ_CP007536.1"/>
</dbReference>
<dbReference type="PIRSF" id="PIRSF000495">
    <property type="entry name" value="Amidotransf_hisH"/>
    <property type="match status" value="1"/>
</dbReference>
<sequence>MTKIAIFDYGAGNLFSLKSALERNGAKKVDIIYDMKDLDRYDGLVLPGVGNFDPAIQSIEKDAKRLDSAIEKGMPVMGICLGMEMLFNRSEEGKLEGLKILDGEVVMLPKGKVKVPHMGWNNLKITAKNSRFLRGIENDSWVYFVHSYKTVPKDKKLVTASSDYGTTVPAVVEKGNLVGVQFHPEKSGDVGARMIKNFLSMCKEAKADKK</sequence>
<keyword evidence="3 10" id="KW-0028">Amino-acid biosynthesis</keyword>
<evidence type="ECO:0000313" key="14">
    <source>
        <dbReference type="Proteomes" id="UP000027093"/>
    </source>
</evidence>
<dbReference type="AlphaFoldDB" id="A0A060HMA7"/>
<dbReference type="OrthoDB" id="33401at2157"/>
<gene>
    <name evidence="10 13" type="primary">hisH</name>
    <name evidence="13" type="ORF">NVIE_023530</name>
</gene>
<dbReference type="Proteomes" id="UP000027093">
    <property type="component" value="Chromosome"/>
</dbReference>
<dbReference type="InterPro" id="IPR029062">
    <property type="entry name" value="Class_I_gatase-like"/>
</dbReference>
<feature type="active site" evidence="10 11">
    <location>
        <position position="185"/>
    </location>
</feature>
<evidence type="ECO:0000256" key="7">
    <source>
        <dbReference type="ARBA" id="ARBA00023239"/>
    </source>
</evidence>
<name>A0A060HMA7_9ARCH</name>
<organism evidence="13 14">
    <name type="scientific">Nitrososphaera viennensis EN76</name>
    <dbReference type="NCBI Taxonomy" id="926571"/>
    <lineage>
        <taxon>Archaea</taxon>
        <taxon>Nitrososphaerota</taxon>
        <taxon>Nitrososphaeria</taxon>
        <taxon>Nitrososphaerales</taxon>
        <taxon>Nitrososphaeraceae</taxon>
        <taxon>Nitrososphaera</taxon>
    </lineage>
</organism>
<evidence type="ECO:0000256" key="6">
    <source>
        <dbReference type="ARBA" id="ARBA00023102"/>
    </source>
</evidence>
<evidence type="ECO:0000256" key="1">
    <source>
        <dbReference type="ARBA" id="ARBA00005091"/>
    </source>
</evidence>
<dbReference type="InterPro" id="IPR017926">
    <property type="entry name" value="GATASE"/>
</dbReference>
<dbReference type="PROSITE" id="PS51273">
    <property type="entry name" value="GATASE_TYPE_1"/>
    <property type="match status" value="1"/>
</dbReference>
<dbReference type="EC" id="3.5.1.2" evidence="10"/>
<dbReference type="PANTHER" id="PTHR42701">
    <property type="entry name" value="IMIDAZOLE GLYCEROL PHOSPHATE SYNTHASE SUBUNIT HISH"/>
    <property type="match status" value="1"/>
</dbReference>
<evidence type="ECO:0000256" key="10">
    <source>
        <dbReference type="HAMAP-Rule" id="MF_00278"/>
    </source>
</evidence>
<dbReference type="InterPro" id="IPR010139">
    <property type="entry name" value="Imidazole-glycPsynth_HisH"/>
</dbReference>
<keyword evidence="4 10" id="KW-0378">Hydrolase</keyword>
<dbReference type="HAMAP" id="MF_00278">
    <property type="entry name" value="HisH"/>
    <property type="match status" value="1"/>
</dbReference>
<evidence type="ECO:0000256" key="4">
    <source>
        <dbReference type="ARBA" id="ARBA00022801"/>
    </source>
</evidence>
<feature type="active site" description="Nucleophile" evidence="10 11">
    <location>
        <position position="80"/>
    </location>
</feature>
<accession>A0A060HMA7</accession>
<dbReference type="GO" id="GO:0000105">
    <property type="term" value="P:L-histidine biosynthetic process"/>
    <property type="evidence" value="ECO:0007669"/>
    <property type="project" value="UniProtKB-UniRule"/>
</dbReference>
<comment type="pathway">
    <text evidence="1 10">Amino-acid biosynthesis; L-histidine biosynthesis; L-histidine from 5-phospho-alpha-D-ribose 1-diphosphate: step 5/9.</text>
</comment>
<evidence type="ECO:0000259" key="12">
    <source>
        <dbReference type="Pfam" id="PF00117"/>
    </source>
</evidence>
<evidence type="ECO:0000256" key="11">
    <source>
        <dbReference type="PIRSR" id="PIRSR000495-1"/>
    </source>
</evidence>
<dbReference type="CDD" id="cd01748">
    <property type="entry name" value="GATase1_IGP_Synthase"/>
    <property type="match status" value="1"/>
</dbReference>
<comment type="catalytic activity">
    <reaction evidence="8 10">
        <text>5-[(5-phospho-1-deoxy-D-ribulos-1-ylimino)methylamino]-1-(5-phospho-beta-D-ribosyl)imidazole-4-carboxamide + L-glutamine = D-erythro-1-(imidazol-4-yl)glycerol 3-phosphate + 5-amino-1-(5-phospho-beta-D-ribosyl)imidazole-4-carboxamide + L-glutamate + H(+)</text>
        <dbReference type="Rhea" id="RHEA:24793"/>
        <dbReference type="ChEBI" id="CHEBI:15378"/>
        <dbReference type="ChEBI" id="CHEBI:29985"/>
        <dbReference type="ChEBI" id="CHEBI:58278"/>
        <dbReference type="ChEBI" id="CHEBI:58359"/>
        <dbReference type="ChEBI" id="CHEBI:58475"/>
        <dbReference type="ChEBI" id="CHEBI:58525"/>
        <dbReference type="EC" id="4.3.2.10"/>
    </reaction>
</comment>
<proteinExistence type="inferred from homology"/>
<keyword evidence="14" id="KW-1185">Reference proteome</keyword>
<reference evidence="13 14" key="1">
    <citation type="journal article" date="2014" name="Int. J. Syst. Evol. Microbiol.">
        <title>Nitrososphaera viennensis gen. nov., sp. nov., an aerobic and mesophilic, ammonia-oxidizing archaeon from soil and a member of the archaeal phylum Thaumarchaeota.</title>
        <authorList>
            <person name="Stieglmeier M."/>
            <person name="Klingl A."/>
            <person name="Alves R.J."/>
            <person name="Rittmann S.K."/>
            <person name="Melcher M."/>
            <person name="Leisch N."/>
            <person name="Schleper C."/>
        </authorList>
    </citation>
    <scope>NUCLEOTIDE SEQUENCE [LARGE SCALE GENOMIC DNA]</scope>
    <source>
        <strain evidence="13">EN76</strain>
    </source>
</reference>
<keyword evidence="10" id="KW-0963">Cytoplasm</keyword>
<feature type="active site" evidence="10 11">
    <location>
        <position position="183"/>
    </location>
</feature>
<dbReference type="KEGG" id="nvn:NVIE_023530"/>
<feature type="domain" description="Glutamine amidotransferase" evidence="12">
    <location>
        <begin position="6"/>
        <end position="199"/>
    </location>
</feature>
<dbReference type="EC" id="4.3.2.10" evidence="10"/>
<dbReference type="GO" id="GO:0000107">
    <property type="term" value="F:imidazoleglycerol-phosphate synthase activity"/>
    <property type="evidence" value="ECO:0007669"/>
    <property type="project" value="UniProtKB-UniRule"/>
</dbReference>
<dbReference type="HOGENOM" id="CLU_071837_2_2_2"/>
<evidence type="ECO:0000256" key="2">
    <source>
        <dbReference type="ARBA" id="ARBA00011152"/>
    </source>
</evidence>
<comment type="subunit">
    <text evidence="2 10">Heterodimer of HisH and HisF.</text>
</comment>